<dbReference type="PROSITE" id="PS50262">
    <property type="entry name" value="G_PROTEIN_RECEP_F1_2"/>
    <property type="match status" value="1"/>
</dbReference>
<keyword evidence="10 11" id="KW-0807">Transducer</keyword>
<dbReference type="AlphaFoldDB" id="A0A226E4D2"/>
<keyword evidence="7 12" id="KW-0472">Membrane</keyword>
<evidence type="ECO:0000256" key="6">
    <source>
        <dbReference type="ARBA" id="ARBA00023040"/>
    </source>
</evidence>
<keyword evidence="6 11" id="KW-0297">G-protein coupled receptor</keyword>
<dbReference type="PANTHER" id="PTHR24248:SF199">
    <property type="entry name" value="IP13425P-RELATED"/>
    <property type="match status" value="1"/>
</dbReference>
<evidence type="ECO:0000256" key="7">
    <source>
        <dbReference type="ARBA" id="ARBA00023136"/>
    </source>
</evidence>
<feature type="domain" description="G-protein coupled receptors family 1 profile" evidence="13">
    <location>
        <begin position="1"/>
        <end position="102"/>
    </location>
</feature>
<feature type="transmembrane region" description="Helical" evidence="12">
    <location>
        <begin position="54"/>
        <end position="75"/>
    </location>
</feature>
<gene>
    <name evidence="14" type="ORF">Fcan01_12339</name>
</gene>
<keyword evidence="8" id="KW-1015">Disulfide bond</keyword>
<evidence type="ECO:0000259" key="13">
    <source>
        <dbReference type="PROSITE" id="PS50262"/>
    </source>
</evidence>
<evidence type="ECO:0000256" key="12">
    <source>
        <dbReference type="SAM" id="Phobius"/>
    </source>
</evidence>
<dbReference type="OMA" id="PPILGCK"/>
<dbReference type="Gene3D" id="1.20.1070.10">
    <property type="entry name" value="Rhodopsin 7-helix transmembrane proteins"/>
    <property type="match status" value="1"/>
</dbReference>
<reference evidence="14 15" key="1">
    <citation type="submission" date="2015-12" db="EMBL/GenBank/DDBJ databases">
        <title>The genome of Folsomia candida.</title>
        <authorList>
            <person name="Faddeeva A."/>
            <person name="Derks M.F."/>
            <person name="Anvar Y."/>
            <person name="Smit S."/>
            <person name="Van Straalen N."/>
            <person name="Roelofs D."/>
        </authorList>
    </citation>
    <scope>NUCLEOTIDE SEQUENCE [LARGE SCALE GENOMIC DNA]</scope>
    <source>
        <strain evidence="14 15">VU population</strain>
        <tissue evidence="14">Whole body</tissue>
    </source>
</reference>
<evidence type="ECO:0000313" key="14">
    <source>
        <dbReference type="EMBL" id="OXA52585.1"/>
    </source>
</evidence>
<evidence type="ECO:0000256" key="1">
    <source>
        <dbReference type="ARBA" id="ARBA00004651"/>
    </source>
</evidence>
<evidence type="ECO:0000256" key="11">
    <source>
        <dbReference type="RuleBase" id="RU000688"/>
    </source>
</evidence>
<keyword evidence="5 12" id="KW-1133">Transmembrane helix</keyword>
<keyword evidence="15" id="KW-1185">Reference proteome</keyword>
<evidence type="ECO:0000256" key="4">
    <source>
        <dbReference type="ARBA" id="ARBA00022692"/>
    </source>
</evidence>
<sequence>MDDNDDDELDGLWIALDILLCTASILSLCAISIDRYLAITRPLAYSRRRRSKRLALSMISCVWVAAAIITSPPILGCKVTCSRILPTPGFGQHPHVPIDFHD</sequence>
<name>A0A226E4D2_FOLCA</name>
<dbReference type="PROSITE" id="PS00237">
    <property type="entry name" value="G_PROTEIN_RECEP_F1_1"/>
    <property type="match status" value="1"/>
</dbReference>
<dbReference type="GO" id="GO:0071880">
    <property type="term" value="P:adenylate cyclase-activating adrenergic receptor signaling pathway"/>
    <property type="evidence" value="ECO:0007669"/>
    <property type="project" value="TreeGrafter"/>
</dbReference>
<evidence type="ECO:0000256" key="10">
    <source>
        <dbReference type="ARBA" id="ARBA00023224"/>
    </source>
</evidence>
<comment type="subcellular location">
    <subcellularLocation>
        <location evidence="1">Cell membrane</location>
        <topology evidence="1">Multi-pass membrane protein</topology>
    </subcellularLocation>
</comment>
<protein>
    <submittedName>
        <fullName evidence="14">D(2) dopamine receptor</fullName>
    </submittedName>
</protein>
<dbReference type="PANTHER" id="PTHR24248">
    <property type="entry name" value="ADRENERGIC RECEPTOR-RELATED G-PROTEIN COUPLED RECEPTOR"/>
    <property type="match status" value="1"/>
</dbReference>
<comment type="caution">
    <text evidence="14">The sequence shown here is derived from an EMBL/GenBank/DDBJ whole genome shotgun (WGS) entry which is preliminary data.</text>
</comment>
<evidence type="ECO:0000256" key="9">
    <source>
        <dbReference type="ARBA" id="ARBA00023170"/>
    </source>
</evidence>
<dbReference type="EMBL" id="LNIX01000006">
    <property type="protein sequence ID" value="OXA52585.1"/>
    <property type="molecule type" value="Genomic_DNA"/>
</dbReference>
<proteinExistence type="inferred from homology"/>
<dbReference type="InterPro" id="IPR017452">
    <property type="entry name" value="GPCR_Rhodpsn_7TM"/>
</dbReference>
<dbReference type="PRINTS" id="PR00237">
    <property type="entry name" value="GPCRRHODOPSN"/>
</dbReference>
<evidence type="ECO:0000256" key="8">
    <source>
        <dbReference type="ARBA" id="ARBA00023157"/>
    </source>
</evidence>
<dbReference type="Proteomes" id="UP000198287">
    <property type="component" value="Unassembled WGS sequence"/>
</dbReference>
<dbReference type="STRING" id="158441.A0A226E4D2"/>
<dbReference type="GO" id="GO:0004993">
    <property type="term" value="F:G protein-coupled serotonin receptor activity"/>
    <property type="evidence" value="ECO:0007669"/>
    <property type="project" value="UniProtKB-ARBA"/>
</dbReference>
<organism evidence="14 15">
    <name type="scientific">Folsomia candida</name>
    <name type="common">Springtail</name>
    <dbReference type="NCBI Taxonomy" id="158441"/>
    <lineage>
        <taxon>Eukaryota</taxon>
        <taxon>Metazoa</taxon>
        <taxon>Ecdysozoa</taxon>
        <taxon>Arthropoda</taxon>
        <taxon>Hexapoda</taxon>
        <taxon>Collembola</taxon>
        <taxon>Entomobryomorpha</taxon>
        <taxon>Isotomoidea</taxon>
        <taxon>Isotomidae</taxon>
        <taxon>Proisotominae</taxon>
        <taxon>Folsomia</taxon>
    </lineage>
</organism>
<dbReference type="Pfam" id="PF00001">
    <property type="entry name" value="7tm_1"/>
    <property type="match status" value="1"/>
</dbReference>
<evidence type="ECO:0000256" key="3">
    <source>
        <dbReference type="ARBA" id="ARBA00022475"/>
    </source>
</evidence>
<evidence type="ECO:0000256" key="2">
    <source>
        <dbReference type="ARBA" id="ARBA00010663"/>
    </source>
</evidence>
<accession>A0A226E4D2</accession>
<keyword evidence="3" id="KW-1003">Cell membrane</keyword>
<dbReference type="SUPFAM" id="SSF81321">
    <property type="entry name" value="Family A G protein-coupled receptor-like"/>
    <property type="match status" value="1"/>
</dbReference>
<dbReference type="GO" id="GO:0005886">
    <property type="term" value="C:plasma membrane"/>
    <property type="evidence" value="ECO:0007669"/>
    <property type="project" value="UniProtKB-SubCell"/>
</dbReference>
<keyword evidence="9 11" id="KW-0675">Receptor</keyword>
<evidence type="ECO:0000256" key="5">
    <source>
        <dbReference type="ARBA" id="ARBA00022989"/>
    </source>
</evidence>
<evidence type="ECO:0000313" key="15">
    <source>
        <dbReference type="Proteomes" id="UP000198287"/>
    </source>
</evidence>
<comment type="similarity">
    <text evidence="2 11">Belongs to the G-protein coupled receptor 1 family.</text>
</comment>
<dbReference type="InterPro" id="IPR000276">
    <property type="entry name" value="GPCR_Rhodpsn"/>
</dbReference>
<feature type="transmembrane region" description="Helical" evidence="12">
    <location>
        <begin position="12"/>
        <end position="33"/>
    </location>
</feature>
<keyword evidence="4 11" id="KW-0812">Transmembrane</keyword>
<dbReference type="GO" id="GO:0043410">
    <property type="term" value="P:positive regulation of MAPK cascade"/>
    <property type="evidence" value="ECO:0007669"/>
    <property type="project" value="TreeGrafter"/>
</dbReference>